<reference evidence="2 3" key="1">
    <citation type="submission" date="2018-02" db="EMBL/GenBank/DDBJ databases">
        <title>Genomic Encyclopedia of Archaeal and Bacterial Type Strains, Phase II (KMG-II): from individual species to whole genera.</title>
        <authorList>
            <person name="Goeker M."/>
        </authorList>
    </citation>
    <scope>NUCLEOTIDE SEQUENCE [LARGE SCALE GENOMIC DNA]</scope>
    <source>
        <strain evidence="2 3">YU 961-1</strain>
    </source>
</reference>
<dbReference type="SUPFAM" id="SSF53474">
    <property type="entry name" value="alpha/beta-Hydrolases"/>
    <property type="match status" value="1"/>
</dbReference>
<dbReference type="Proteomes" id="UP000239203">
    <property type="component" value="Unassembled WGS sequence"/>
</dbReference>
<dbReference type="InterPro" id="IPR000073">
    <property type="entry name" value="AB_hydrolase_1"/>
</dbReference>
<name>A0A2S6GGH1_9PSEU</name>
<evidence type="ECO:0000313" key="3">
    <source>
        <dbReference type="Proteomes" id="UP000239203"/>
    </source>
</evidence>
<organism evidence="2 3">
    <name type="scientific">Actinokineospora auranticolor</name>
    <dbReference type="NCBI Taxonomy" id="155976"/>
    <lineage>
        <taxon>Bacteria</taxon>
        <taxon>Bacillati</taxon>
        <taxon>Actinomycetota</taxon>
        <taxon>Actinomycetes</taxon>
        <taxon>Pseudonocardiales</taxon>
        <taxon>Pseudonocardiaceae</taxon>
        <taxon>Actinokineospora</taxon>
    </lineage>
</organism>
<sequence>MQKKWPVPSVDIDIETRYGPTRVRRSGPTDGIPIVLLPGIMGTSLSWYPHVADLAAGHPVYAVDTMGEAGHSVQTRALETDDDLAAWLGDLLTGLCHDKAHLVGLSRGGYLALHLAVRSGDRLASVLAFEPSGFSIVGPRFILWSLVEIGRWLLPAPILRLVAKGDPTVRHTFRSLLFAGFKYKARIPPQHLFTDDELRAIEVSTRHVLAERSNVVKAHEVAARVEALNPRVRAEVVPGADHTLSLTQPGLVTDRILDLADGHRVGD</sequence>
<dbReference type="PANTHER" id="PTHR43689:SF8">
    <property type="entry name" value="ALPHA_BETA-HYDROLASES SUPERFAMILY PROTEIN"/>
    <property type="match status" value="1"/>
</dbReference>
<dbReference type="EMBL" id="PTIX01000020">
    <property type="protein sequence ID" value="PPK64300.1"/>
    <property type="molecule type" value="Genomic_DNA"/>
</dbReference>
<accession>A0A2S6GGH1</accession>
<dbReference type="OrthoDB" id="5513277at2"/>
<feature type="domain" description="AB hydrolase-1" evidence="1">
    <location>
        <begin position="34"/>
        <end position="252"/>
    </location>
</feature>
<dbReference type="GO" id="GO:0003824">
    <property type="term" value="F:catalytic activity"/>
    <property type="evidence" value="ECO:0007669"/>
    <property type="project" value="UniProtKB-ARBA"/>
</dbReference>
<dbReference type="Gene3D" id="3.40.50.1820">
    <property type="entry name" value="alpha/beta hydrolase"/>
    <property type="match status" value="1"/>
</dbReference>
<evidence type="ECO:0000259" key="1">
    <source>
        <dbReference type="Pfam" id="PF12697"/>
    </source>
</evidence>
<dbReference type="InterPro" id="IPR029058">
    <property type="entry name" value="AB_hydrolase_fold"/>
</dbReference>
<dbReference type="PANTHER" id="PTHR43689">
    <property type="entry name" value="HYDROLASE"/>
    <property type="match status" value="1"/>
</dbReference>
<gene>
    <name evidence="2" type="ORF">CLV40_12021</name>
</gene>
<dbReference type="AlphaFoldDB" id="A0A2S6GGH1"/>
<keyword evidence="3" id="KW-1185">Reference proteome</keyword>
<evidence type="ECO:0000313" key="2">
    <source>
        <dbReference type="EMBL" id="PPK64300.1"/>
    </source>
</evidence>
<dbReference type="Pfam" id="PF12697">
    <property type="entry name" value="Abhydrolase_6"/>
    <property type="match status" value="1"/>
</dbReference>
<proteinExistence type="predicted"/>
<comment type="caution">
    <text evidence="2">The sequence shown here is derived from an EMBL/GenBank/DDBJ whole genome shotgun (WGS) entry which is preliminary data.</text>
</comment>
<protein>
    <submittedName>
        <fullName evidence="2">Pimeloyl-ACP methyl ester carboxylesterase</fullName>
    </submittedName>
</protein>